<accession>A0A7X6BHG4</accession>
<keyword evidence="2" id="KW-1185">Reference proteome</keyword>
<dbReference type="InterPro" id="IPR021508">
    <property type="entry name" value="Gp17-like"/>
</dbReference>
<evidence type="ECO:0008006" key="3">
    <source>
        <dbReference type="Google" id="ProtNLM"/>
    </source>
</evidence>
<dbReference type="Proteomes" id="UP000558192">
    <property type="component" value="Unassembled WGS sequence"/>
</dbReference>
<organism evidence="1 2">
    <name type="scientific">Sphingomonas kaistensis</name>
    <dbReference type="NCBI Taxonomy" id="298708"/>
    <lineage>
        <taxon>Bacteria</taxon>
        <taxon>Pseudomonadati</taxon>
        <taxon>Pseudomonadota</taxon>
        <taxon>Alphaproteobacteria</taxon>
        <taxon>Sphingomonadales</taxon>
        <taxon>Sphingomonadaceae</taxon>
        <taxon>Sphingomonas</taxon>
    </lineage>
</organism>
<sequence>MDLASALLKRLDDDGAVTGLVGTRKHWVTRSQSGGLPAIVMQVISEERPQSLDGFDDMRTARVQVAALALRYGEARKVLEAAIAALVPEAEVTGADGTALFWEASVEGPRDTSEDVTGVGLVHRTIADLIIRYSLT</sequence>
<proteinExistence type="predicted"/>
<dbReference type="EMBL" id="JAATJC010000001">
    <property type="protein sequence ID" value="NJC06515.1"/>
    <property type="molecule type" value="Genomic_DNA"/>
</dbReference>
<name>A0A7X6BHG4_9SPHN</name>
<comment type="caution">
    <text evidence="1">The sequence shown here is derived from an EMBL/GenBank/DDBJ whole genome shotgun (WGS) entry which is preliminary data.</text>
</comment>
<dbReference type="Pfam" id="PF11367">
    <property type="entry name" value="Tail_completion_gp17"/>
    <property type="match status" value="1"/>
</dbReference>
<reference evidence="1 2" key="1">
    <citation type="submission" date="2020-03" db="EMBL/GenBank/DDBJ databases">
        <title>Genomic Encyclopedia of Type Strains, Phase IV (KMG-IV): sequencing the most valuable type-strain genomes for metagenomic binning, comparative biology and taxonomic classification.</title>
        <authorList>
            <person name="Goeker M."/>
        </authorList>
    </citation>
    <scope>NUCLEOTIDE SEQUENCE [LARGE SCALE GENOMIC DNA]</scope>
    <source>
        <strain evidence="1 2">DSM 16846</strain>
    </source>
</reference>
<protein>
    <recommendedName>
        <fullName evidence="3">DUF3168 domain-containing protein</fullName>
    </recommendedName>
</protein>
<evidence type="ECO:0000313" key="1">
    <source>
        <dbReference type="EMBL" id="NJC06515.1"/>
    </source>
</evidence>
<dbReference type="AlphaFoldDB" id="A0A7X6BHG4"/>
<evidence type="ECO:0000313" key="2">
    <source>
        <dbReference type="Proteomes" id="UP000558192"/>
    </source>
</evidence>
<dbReference type="RefSeq" id="WP_168069778.1">
    <property type="nucleotide sequence ID" value="NZ_JAATJC010000001.1"/>
</dbReference>
<gene>
    <name evidence="1" type="ORF">GGQ97_002308</name>
</gene>